<proteinExistence type="predicted"/>
<evidence type="ECO:0000259" key="1">
    <source>
        <dbReference type="Pfam" id="PF13847"/>
    </source>
</evidence>
<dbReference type="Pfam" id="PF13847">
    <property type="entry name" value="Methyltransf_31"/>
    <property type="match status" value="1"/>
</dbReference>
<dbReference type="GO" id="GO:0008168">
    <property type="term" value="F:methyltransferase activity"/>
    <property type="evidence" value="ECO:0007669"/>
    <property type="project" value="UniProtKB-KW"/>
</dbReference>
<evidence type="ECO:0000313" key="2">
    <source>
        <dbReference type="EMBL" id="MBU3862632.1"/>
    </source>
</evidence>
<organism evidence="2 3">
    <name type="scientific">Streptomyces niphimycinicus</name>
    <dbReference type="NCBI Taxonomy" id="2842201"/>
    <lineage>
        <taxon>Bacteria</taxon>
        <taxon>Bacillati</taxon>
        <taxon>Actinomycetota</taxon>
        <taxon>Actinomycetes</taxon>
        <taxon>Kitasatosporales</taxon>
        <taxon>Streptomycetaceae</taxon>
        <taxon>Streptomyces</taxon>
    </lineage>
</organism>
<feature type="domain" description="Methyltransferase" evidence="1">
    <location>
        <begin position="55"/>
        <end position="164"/>
    </location>
</feature>
<reference evidence="2 3" key="1">
    <citation type="submission" date="2021-06" db="EMBL/GenBank/DDBJ databases">
        <authorList>
            <person name="Pan X."/>
        </authorList>
    </citation>
    <scope>NUCLEOTIDE SEQUENCE [LARGE SCALE GENOMIC DNA]</scope>
    <source>
        <strain evidence="2 3">4503</strain>
    </source>
</reference>
<keyword evidence="2" id="KW-0489">Methyltransferase</keyword>
<comment type="caution">
    <text evidence="2">The sequence shown here is derived from an EMBL/GenBank/DDBJ whole genome shotgun (WGS) entry which is preliminary data.</text>
</comment>
<evidence type="ECO:0000313" key="3">
    <source>
        <dbReference type="Proteomes" id="UP000720508"/>
    </source>
</evidence>
<name>A0ABS6C6V3_9ACTN</name>
<accession>A0ABS6C6V3</accession>
<sequence length="283" mass="31123">MVDMRDDPSSVVQCFFERKALAYDENRRGAYGKLVNALQWSALELSVFSRLPDDFSFLDIGGGAGRWTHRMAVQYPRSRGILWDFTAGMVDLAESRAVRHGYDHRVRFQHADVHDAPALLSGQTFDLIFNSHHLLGFVSDPGTVIASLSRLLSTDGLMASVLPSRWHAAFEGLAAGCGEQAKRSLEGERWATNPAPYQHLFTPGEIRAMHASSNLRVDLLTGFPGLIYPDADGTRSAGAEPLQDEDQFRQILAMENELLIDPDAGGRGANLFVVASRAVPGIR</sequence>
<gene>
    <name evidence="2" type="ORF">KN815_00405</name>
</gene>
<dbReference type="CDD" id="cd02440">
    <property type="entry name" value="AdoMet_MTases"/>
    <property type="match status" value="1"/>
</dbReference>
<dbReference type="GO" id="GO:0032259">
    <property type="term" value="P:methylation"/>
    <property type="evidence" value="ECO:0007669"/>
    <property type="project" value="UniProtKB-KW"/>
</dbReference>
<dbReference type="Proteomes" id="UP000720508">
    <property type="component" value="Unassembled WGS sequence"/>
</dbReference>
<protein>
    <submittedName>
        <fullName evidence="2">Class I SAM-dependent methyltransferase</fullName>
    </submittedName>
</protein>
<dbReference type="RefSeq" id="WP_216339007.1">
    <property type="nucleotide sequence ID" value="NZ_JAHLEM010000003.1"/>
</dbReference>
<keyword evidence="2" id="KW-0808">Transferase</keyword>
<dbReference type="EMBL" id="JAHLEM010000003">
    <property type="protein sequence ID" value="MBU3862632.1"/>
    <property type="molecule type" value="Genomic_DNA"/>
</dbReference>
<dbReference type="InterPro" id="IPR025714">
    <property type="entry name" value="Methyltranfer_dom"/>
</dbReference>
<keyword evidence="3" id="KW-1185">Reference proteome</keyword>